<dbReference type="EMBL" id="CAMXCT020006833">
    <property type="protein sequence ID" value="CAL1174157.1"/>
    <property type="molecule type" value="Genomic_DNA"/>
</dbReference>
<evidence type="ECO:0000256" key="1">
    <source>
        <dbReference type="SAM" id="MobiDB-lite"/>
    </source>
</evidence>
<protein>
    <submittedName>
        <fullName evidence="2">Uncharacterized protein</fullName>
    </submittedName>
</protein>
<dbReference type="AlphaFoldDB" id="A0A9P1M5C7"/>
<sequence length="439" mass="48061">MRCRVLACTNTTQSAWMGDLHGGSFVAVPTWPERRRRRKTPTPRAPTPREDAGQLCVAPTKAPPRRLLCTVPQKEQRIVSRQPMKSLLSSPGESIPSLSQEHVCIWIGTDSTAVPVRRHKMLGKVCQPSSAFASGTARRSEAEREGPGPASCAPEGFAERQRRHRAERRGPQVPFGSSSTAREQPRGSPELGPGYYDLDVPLETSQRRSPSPAFGTQQHRFDRSRSRSETPGPGDYSQFKGANAWEDASTAAPSGVSSTTPPLAFGTRQDRACAMTGTPTVEERELDLLPVDPLGRLNSLTRRALRRAHEGRQGCSVSPGAPAPGDYDPMPPSGQLWRMPPEEEVFSSTEPRFRRDVMETTSLSPGPAFYSPVPQSPTPPCCDFSSSNVMRFLESPSFDIEAESGPEPELIVEGLMPRERYLSHGNGRPISLIGRADTR</sequence>
<evidence type="ECO:0000313" key="4">
    <source>
        <dbReference type="Proteomes" id="UP001152797"/>
    </source>
</evidence>
<accession>A0A9P1M5C7</accession>
<feature type="compositionally biased region" description="Basic and acidic residues" evidence="1">
    <location>
        <begin position="219"/>
        <end position="228"/>
    </location>
</feature>
<reference evidence="3 4" key="2">
    <citation type="submission" date="2024-05" db="EMBL/GenBank/DDBJ databases">
        <authorList>
            <person name="Chen Y."/>
            <person name="Shah S."/>
            <person name="Dougan E. K."/>
            <person name="Thang M."/>
            <person name="Chan C."/>
        </authorList>
    </citation>
    <scope>NUCLEOTIDE SEQUENCE [LARGE SCALE GENOMIC DNA]</scope>
</reference>
<keyword evidence="4" id="KW-1185">Reference proteome</keyword>
<feature type="region of interest" description="Disordered" evidence="1">
    <location>
        <begin position="307"/>
        <end position="327"/>
    </location>
</feature>
<name>A0A9P1M5C7_9DINO</name>
<dbReference type="Proteomes" id="UP001152797">
    <property type="component" value="Unassembled WGS sequence"/>
</dbReference>
<dbReference type="EMBL" id="CAMXCT030006833">
    <property type="protein sequence ID" value="CAL4808094.1"/>
    <property type="molecule type" value="Genomic_DNA"/>
</dbReference>
<proteinExistence type="predicted"/>
<dbReference type="OrthoDB" id="414631at2759"/>
<reference evidence="2" key="1">
    <citation type="submission" date="2022-10" db="EMBL/GenBank/DDBJ databases">
        <authorList>
            <person name="Chen Y."/>
            <person name="Dougan E. K."/>
            <person name="Chan C."/>
            <person name="Rhodes N."/>
            <person name="Thang M."/>
        </authorList>
    </citation>
    <scope>NUCLEOTIDE SEQUENCE</scope>
</reference>
<comment type="caution">
    <text evidence="2">The sequence shown here is derived from an EMBL/GenBank/DDBJ whole genome shotgun (WGS) entry which is preliminary data.</text>
</comment>
<feature type="region of interest" description="Disordered" evidence="1">
    <location>
        <begin position="30"/>
        <end position="55"/>
    </location>
</feature>
<feature type="region of interest" description="Disordered" evidence="1">
    <location>
        <begin position="128"/>
        <end position="268"/>
    </location>
</feature>
<organism evidence="2">
    <name type="scientific">Cladocopium goreaui</name>
    <dbReference type="NCBI Taxonomy" id="2562237"/>
    <lineage>
        <taxon>Eukaryota</taxon>
        <taxon>Sar</taxon>
        <taxon>Alveolata</taxon>
        <taxon>Dinophyceae</taxon>
        <taxon>Suessiales</taxon>
        <taxon>Symbiodiniaceae</taxon>
        <taxon>Cladocopium</taxon>
    </lineage>
</organism>
<feature type="compositionally biased region" description="Polar residues" evidence="1">
    <location>
        <begin position="203"/>
        <end position="218"/>
    </location>
</feature>
<feature type="compositionally biased region" description="Polar residues" evidence="1">
    <location>
        <begin position="251"/>
        <end position="261"/>
    </location>
</feature>
<evidence type="ECO:0000313" key="3">
    <source>
        <dbReference type="EMBL" id="CAL4808094.1"/>
    </source>
</evidence>
<evidence type="ECO:0000313" key="2">
    <source>
        <dbReference type="EMBL" id="CAI4020782.1"/>
    </source>
</evidence>
<dbReference type="EMBL" id="CAMXCT010006833">
    <property type="protein sequence ID" value="CAI4020782.1"/>
    <property type="molecule type" value="Genomic_DNA"/>
</dbReference>
<gene>
    <name evidence="2" type="ORF">C1SCF055_LOCUS45167</name>
</gene>